<feature type="domain" description="Nudix hydrolase" evidence="4">
    <location>
        <begin position="7"/>
        <end position="147"/>
    </location>
</feature>
<evidence type="ECO:0000256" key="1">
    <source>
        <dbReference type="ARBA" id="ARBA00001946"/>
    </source>
</evidence>
<accession>A0A1G2U104</accession>
<evidence type="ECO:0000313" key="5">
    <source>
        <dbReference type="EMBL" id="OHB03206.1"/>
    </source>
</evidence>
<dbReference type="InterPro" id="IPR015797">
    <property type="entry name" value="NUDIX_hydrolase-like_dom_sf"/>
</dbReference>
<dbReference type="PANTHER" id="PTHR43046">
    <property type="entry name" value="GDP-MANNOSE MANNOSYL HYDROLASE"/>
    <property type="match status" value="1"/>
</dbReference>
<dbReference type="GO" id="GO:0016787">
    <property type="term" value="F:hydrolase activity"/>
    <property type="evidence" value="ECO:0007669"/>
    <property type="project" value="UniProtKB-KW"/>
</dbReference>
<evidence type="ECO:0000256" key="2">
    <source>
        <dbReference type="ARBA" id="ARBA00022801"/>
    </source>
</evidence>
<organism evidence="5 6">
    <name type="scientific">Candidatus Zambryskibacteria bacterium RIFCSPLOWO2_01_FULL_43_17</name>
    <dbReference type="NCBI Taxonomy" id="1802760"/>
    <lineage>
        <taxon>Bacteria</taxon>
        <taxon>Candidatus Zambryskiibacteriota</taxon>
    </lineage>
</organism>
<dbReference type="Pfam" id="PF00293">
    <property type="entry name" value="NUDIX"/>
    <property type="match status" value="1"/>
</dbReference>
<evidence type="ECO:0000256" key="3">
    <source>
        <dbReference type="ARBA" id="ARBA00022842"/>
    </source>
</evidence>
<reference evidence="5 6" key="1">
    <citation type="journal article" date="2016" name="Nat. Commun.">
        <title>Thousands of microbial genomes shed light on interconnected biogeochemical processes in an aquifer system.</title>
        <authorList>
            <person name="Anantharaman K."/>
            <person name="Brown C.T."/>
            <person name="Hug L.A."/>
            <person name="Sharon I."/>
            <person name="Castelle C.J."/>
            <person name="Probst A.J."/>
            <person name="Thomas B.C."/>
            <person name="Singh A."/>
            <person name="Wilkins M.J."/>
            <person name="Karaoz U."/>
            <person name="Brodie E.L."/>
            <person name="Williams K.H."/>
            <person name="Hubbard S.S."/>
            <person name="Banfield J.F."/>
        </authorList>
    </citation>
    <scope>NUCLEOTIDE SEQUENCE [LARGE SCALE GENOMIC DNA]</scope>
</reference>
<dbReference type="Gene3D" id="3.90.79.10">
    <property type="entry name" value="Nucleoside Triphosphate Pyrophosphohydrolase"/>
    <property type="match status" value="1"/>
</dbReference>
<keyword evidence="3" id="KW-0460">Magnesium</keyword>
<name>A0A1G2U104_9BACT</name>
<sequence>MPHIHEKIDFCADVFVVYKDKVLIRKHDKYNIWLAVGGHIELDEDLNEAAVREVKEEVGLDIKLLDTRNKVAPEDRGKELIPPIGVNRHKISDTHEHISFFFVGIASTDKVTPENPEDIWRWCGADEIEKLDGITSNIIFYAKLALKLAESSFGS</sequence>
<dbReference type="Proteomes" id="UP000179283">
    <property type="component" value="Unassembled WGS sequence"/>
</dbReference>
<dbReference type="InterPro" id="IPR020084">
    <property type="entry name" value="NUDIX_hydrolase_CS"/>
</dbReference>
<gene>
    <name evidence="5" type="ORF">A2920_02460</name>
</gene>
<evidence type="ECO:0000313" key="6">
    <source>
        <dbReference type="Proteomes" id="UP000179283"/>
    </source>
</evidence>
<dbReference type="PANTHER" id="PTHR43046:SF12">
    <property type="entry name" value="GDP-MANNOSE MANNOSYL HYDROLASE"/>
    <property type="match status" value="1"/>
</dbReference>
<dbReference type="PROSITE" id="PS51462">
    <property type="entry name" value="NUDIX"/>
    <property type="match status" value="1"/>
</dbReference>
<dbReference type="PROSITE" id="PS00893">
    <property type="entry name" value="NUDIX_BOX"/>
    <property type="match status" value="1"/>
</dbReference>
<proteinExistence type="predicted"/>
<dbReference type="InterPro" id="IPR000086">
    <property type="entry name" value="NUDIX_hydrolase_dom"/>
</dbReference>
<comment type="caution">
    <text evidence="5">The sequence shown here is derived from an EMBL/GenBank/DDBJ whole genome shotgun (WGS) entry which is preliminary data.</text>
</comment>
<evidence type="ECO:0000259" key="4">
    <source>
        <dbReference type="PROSITE" id="PS51462"/>
    </source>
</evidence>
<dbReference type="EMBL" id="MHWD01000025">
    <property type="protein sequence ID" value="OHB03206.1"/>
    <property type="molecule type" value="Genomic_DNA"/>
</dbReference>
<keyword evidence="2" id="KW-0378">Hydrolase</keyword>
<comment type="cofactor">
    <cofactor evidence="1">
        <name>Mg(2+)</name>
        <dbReference type="ChEBI" id="CHEBI:18420"/>
    </cofactor>
</comment>
<dbReference type="SUPFAM" id="SSF55811">
    <property type="entry name" value="Nudix"/>
    <property type="match status" value="1"/>
</dbReference>
<protein>
    <recommendedName>
        <fullName evidence="4">Nudix hydrolase domain-containing protein</fullName>
    </recommendedName>
</protein>
<dbReference type="AlphaFoldDB" id="A0A1G2U104"/>